<dbReference type="PANTHER" id="PTHR47942:SF16">
    <property type="entry name" value="PENTATRICOPEPTIDE REPEAT DOMAIN CONTAINING PROTEIN-RELATED"/>
    <property type="match status" value="1"/>
</dbReference>
<organism evidence="3 4">
    <name type="scientific">Punica granatum</name>
    <name type="common">Pomegranate</name>
    <dbReference type="NCBI Taxonomy" id="22663"/>
    <lineage>
        <taxon>Eukaryota</taxon>
        <taxon>Viridiplantae</taxon>
        <taxon>Streptophyta</taxon>
        <taxon>Embryophyta</taxon>
        <taxon>Tracheophyta</taxon>
        <taxon>Spermatophyta</taxon>
        <taxon>Magnoliopsida</taxon>
        <taxon>eudicotyledons</taxon>
        <taxon>Gunneridae</taxon>
        <taxon>Pentapetalae</taxon>
        <taxon>rosids</taxon>
        <taxon>malvids</taxon>
        <taxon>Myrtales</taxon>
        <taxon>Lythraceae</taxon>
        <taxon>Punica</taxon>
    </lineage>
</organism>
<dbReference type="PROSITE" id="PS51375">
    <property type="entry name" value="PPR"/>
    <property type="match status" value="7"/>
</dbReference>
<keyword evidence="1" id="KW-0677">Repeat</keyword>
<accession>A0A2I0IGB5</accession>
<dbReference type="Pfam" id="PF12854">
    <property type="entry name" value="PPR_1"/>
    <property type="match status" value="1"/>
</dbReference>
<feature type="repeat" description="PPR" evidence="2">
    <location>
        <begin position="219"/>
        <end position="253"/>
    </location>
</feature>
<feature type="repeat" description="PPR" evidence="2">
    <location>
        <begin position="324"/>
        <end position="358"/>
    </location>
</feature>
<dbReference type="Proteomes" id="UP000233551">
    <property type="component" value="Unassembled WGS sequence"/>
</dbReference>
<evidence type="ECO:0000313" key="3">
    <source>
        <dbReference type="EMBL" id="PKI43034.1"/>
    </source>
</evidence>
<feature type="repeat" description="PPR" evidence="2">
    <location>
        <begin position="359"/>
        <end position="393"/>
    </location>
</feature>
<feature type="repeat" description="PPR" evidence="2">
    <location>
        <begin position="180"/>
        <end position="218"/>
    </location>
</feature>
<dbReference type="Pfam" id="PF01535">
    <property type="entry name" value="PPR"/>
    <property type="match status" value="1"/>
</dbReference>
<dbReference type="STRING" id="22663.A0A2I0IGB5"/>
<dbReference type="PANTHER" id="PTHR47942">
    <property type="entry name" value="TETRATRICOPEPTIDE REPEAT (TPR)-LIKE SUPERFAMILY PROTEIN-RELATED"/>
    <property type="match status" value="1"/>
</dbReference>
<gene>
    <name evidence="3" type="ORF">CRG98_036513</name>
</gene>
<protein>
    <submittedName>
        <fullName evidence="3">Uncharacterized protein</fullName>
    </submittedName>
</protein>
<dbReference type="InterPro" id="IPR002885">
    <property type="entry name" value="PPR_rpt"/>
</dbReference>
<dbReference type="NCBIfam" id="TIGR00756">
    <property type="entry name" value="PPR"/>
    <property type="match status" value="5"/>
</dbReference>
<evidence type="ECO:0000313" key="4">
    <source>
        <dbReference type="Proteomes" id="UP000233551"/>
    </source>
</evidence>
<dbReference type="SUPFAM" id="SSF81901">
    <property type="entry name" value="HCP-like"/>
    <property type="match status" value="1"/>
</dbReference>
<name>A0A2I0IGB5_PUNGR</name>
<sequence length="453" mass="50192">MGVEIHISKSSVSSTFDSVGFVSSLLKQRVSERGCGGVGASTCAAALRFQAGSHHQVVAPLLRDDPQVCNFTAARAVKHEIEGPRTLDEVLNCFHSMTLIQPPPHVFEFCRLLGAVVRMRHYSAAISLIERMDVLGLACHIFIWNIFINCLCHLKEVDLGIISRAVMLADEMLNFGFEPDSFTCATIIKGLVRNGTTDLAVGLIGKWEKEMVQRGILPNINTFSILVDAFCKEGQPSEAEHVFEMTAQKGAEPNVVTYNSIIDGYFLHNRVDAAAKLFGLMIERNYAPNVVTYNALINGYCKGFCLVGNLHAAEQLFEKIQSPNVQSYAIMLDGLRKAKQMDKAIAMFQQMENHKLEPNIVIYNILIHGLCTAGKLDSARELFEVLSEKKIKPNVKAFTALINGLCNEGHISEAFRLFNEREGRGCVPDVGSYNVLVRGFIRIGDKLRVEQLL</sequence>
<feature type="repeat" description="PPR" evidence="2">
    <location>
        <begin position="394"/>
        <end position="428"/>
    </location>
</feature>
<dbReference type="EMBL" id="PGOL01003088">
    <property type="protein sequence ID" value="PKI43034.1"/>
    <property type="molecule type" value="Genomic_DNA"/>
</dbReference>
<dbReference type="InterPro" id="IPR051222">
    <property type="entry name" value="PPR/CCM1_RNA-binding"/>
</dbReference>
<dbReference type="InterPro" id="IPR011990">
    <property type="entry name" value="TPR-like_helical_dom_sf"/>
</dbReference>
<proteinExistence type="predicted"/>
<feature type="repeat" description="PPR" evidence="2">
    <location>
        <begin position="289"/>
        <end position="323"/>
    </location>
</feature>
<reference evidence="3 4" key="1">
    <citation type="submission" date="2017-11" db="EMBL/GenBank/DDBJ databases">
        <title>De-novo sequencing of pomegranate (Punica granatum L.) genome.</title>
        <authorList>
            <person name="Akparov Z."/>
            <person name="Amiraslanov A."/>
            <person name="Hajiyeva S."/>
            <person name="Abbasov M."/>
            <person name="Kaur K."/>
            <person name="Hamwieh A."/>
            <person name="Solovyev V."/>
            <person name="Salamov A."/>
            <person name="Braich B."/>
            <person name="Kosarev P."/>
            <person name="Mahmoud A."/>
            <person name="Hajiyev E."/>
            <person name="Babayeva S."/>
            <person name="Izzatullayeva V."/>
            <person name="Mammadov A."/>
            <person name="Mammadov A."/>
            <person name="Sharifova S."/>
            <person name="Ojaghi J."/>
            <person name="Eynullazada K."/>
            <person name="Bayramov B."/>
            <person name="Abdulazimova A."/>
            <person name="Shahmuradov I."/>
        </authorList>
    </citation>
    <scope>NUCLEOTIDE SEQUENCE [LARGE SCALE GENOMIC DNA]</scope>
    <source>
        <strain evidence="4">cv. AG2017</strain>
        <tissue evidence="3">Leaf</tissue>
    </source>
</reference>
<feature type="repeat" description="PPR" evidence="2">
    <location>
        <begin position="254"/>
        <end position="288"/>
    </location>
</feature>
<comment type="caution">
    <text evidence="3">The sequence shown here is derived from an EMBL/GenBank/DDBJ whole genome shotgun (WGS) entry which is preliminary data.</text>
</comment>
<dbReference type="AlphaFoldDB" id="A0A2I0IGB5"/>
<evidence type="ECO:0000256" key="2">
    <source>
        <dbReference type="PROSITE-ProRule" id="PRU00708"/>
    </source>
</evidence>
<dbReference type="Gene3D" id="1.25.40.10">
    <property type="entry name" value="Tetratricopeptide repeat domain"/>
    <property type="match status" value="4"/>
</dbReference>
<keyword evidence="4" id="KW-1185">Reference proteome</keyword>
<evidence type="ECO:0000256" key="1">
    <source>
        <dbReference type="ARBA" id="ARBA00022737"/>
    </source>
</evidence>
<dbReference type="Pfam" id="PF13041">
    <property type="entry name" value="PPR_2"/>
    <property type="match status" value="2"/>
</dbReference>